<dbReference type="InterPro" id="IPR029063">
    <property type="entry name" value="SAM-dependent_MTases_sf"/>
</dbReference>
<evidence type="ECO:0000313" key="3">
    <source>
        <dbReference type="EMBL" id="EFI33114.1"/>
    </source>
</evidence>
<dbReference type="PANTHER" id="PTHR43861">
    <property type="entry name" value="TRANS-ACONITATE 2-METHYLTRANSFERASE-RELATED"/>
    <property type="match status" value="1"/>
</dbReference>
<gene>
    <name evidence="3" type="ORF">Dthio_PD0429</name>
</gene>
<protein>
    <submittedName>
        <fullName evidence="3">Methyltransferase type 11</fullName>
    </submittedName>
</protein>
<dbReference type="eggNOG" id="COG2226">
    <property type="taxonomic scope" value="Bacteria"/>
</dbReference>
<comment type="caution">
    <text evidence="3">The sequence shown here is derived from an EMBL/GenBank/DDBJ whole genome shotgun (WGS) entry which is preliminary data.</text>
</comment>
<keyword evidence="4" id="KW-1185">Reference proteome</keyword>
<dbReference type="Proteomes" id="UP000005496">
    <property type="component" value="Unassembled WGS sequence"/>
</dbReference>
<dbReference type="OrthoDB" id="9804312at2"/>
<feature type="domain" description="Methyltransferase" evidence="2">
    <location>
        <begin position="40"/>
        <end position="129"/>
    </location>
</feature>
<dbReference type="CDD" id="cd02440">
    <property type="entry name" value="AdoMet_MTases"/>
    <property type="match status" value="1"/>
</dbReference>
<dbReference type="SUPFAM" id="SSF53335">
    <property type="entry name" value="S-adenosyl-L-methionine-dependent methyltransferases"/>
    <property type="match status" value="1"/>
</dbReference>
<organism evidence="3 4">
    <name type="scientific">Desulfonatronospira thiodismutans ASO3-1</name>
    <dbReference type="NCBI Taxonomy" id="555779"/>
    <lineage>
        <taxon>Bacteria</taxon>
        <taxon>Pseudomonadati</taxon>
        <taxon>Thermodesulfobacteriota</taxon>
        <taxon>Desulfovibrionia</taxon>
        <taxon>Desulfovibrionales</taxon>
        <taxon>Desulfonatronovibrionaceae</taxon>
        <taxon>Desulfonatronospira</taxon>
    </lineage>
</organism>
<evidence type="ECO:0000256" key="1">
    <source>
        <dbReference type="ARBA" id="ARBA00022679"/>
    </source>
</evidence>
<dbReference type="Pfam" id="PF13649">
    <property type="entry name" value="Methyltransf_25"/>
    <property type="match status" value="1"/>
</dbReference>
<reference evidence="3" key="1">
    <citation type="submission" date="2010-05" db="EMBL/GenBank/DDBJ databases">
        <title>The draft genome of Desulfonatronospira thiodismutans ASO3-1.</title>
        <authorList>
            <consortium name="US DOE Joint Genome Institute (JGI-PGF)"/>
            <person name="Lucas S."/>
            <person name="Copeland A."/>
            <person name="Lapidus A."/>
            <person name="Cheng J.-F."/>
            <person name="Bruce D."/>
            <person name="Goodwin L."/>
            <person name="Pitluck S."/>
            <person name="Chertkov O."/>
            <person name="Brettin T."/>
            <person name="Detter J.C."/>
            <person name="Han C."/>
            <person name="Land M.L."/>
            <person name="Hauser L."/>
            <person name="Kyrpides N."/>
            <person name="Mikhailova N."/>
            <person name="Muyzer G."/>
            <person name="Woyke T."/>
        </authorList>
    </citation>
    <scope>NUCLEOTIDE SEQUENCE [LARGE SCALE GENOMIC DNA]</scope>
    <source>
        <strain evidence="3">ASO3-1</strain>
    </source>
</reference>
<name>D6SU23_9BACT</name>
<evidence type="ECO:0000259" key="2">
    <source>
        <dbReference type="Pfam" id="PF13649"/>
    </source>
</evidence>
<dbReference type="GO" id="GO:0032259">
    <property type="term" value="P:methylation"/>
    <property type="evidence" value="ECO:0007669"/>
    <property type="project" value="UniProtKB-KW"/>
</dbReference>
<keyword evidence="3" id="KW-0489">Methyltransferase</keyword>
<proteinExistence type="predicted"/>
<accession>D6SU23</accession>
<dbReference type="AlphaFoldDB" id="D6SU23"/>
<evidence type="ECO:0000313" key="4">
    <source>
        <dbReference type="Proteomes" id="UP000005496"/>
    </source>
</evidence>
<dbReference type="EMBL" id="ACJN02000004">
    <property type="protein sequence ID" value="EFI33114.1"/>
    <property type="molecule type" value="Genomic_DNA"/>
</dbReference>
<sequence length="200" mass="22917">MSSNNFYQNQAQDYCEQTFGIDPSSFLLPLTRYLQPGASILDIGCGTGRDMLWLHNKGFYCTGLDCAPALAELARQHTGLPVIEADFESFDFSGLKEDALLMVGALVHVPHEKFKTVFKHMLQALKVQGTILITLKKGQGTEIRSDGREFYLWQKDDLFQTFSDFSLVCLEYFEQESKIRSSDIWMSFVLQRRNPHRQED</sequence>
<keyword evidence="1" id="KW-0808">Transferase</keyword>
<dbReference type="GO" id="GO:0008168">
    <property type="term" value="F:methyltransferase activity"/>
    <property type="evidence" value="ECO:0007669"/>
    <property type="project" value="UniProtKB-KW"/>
</dbReference>
<dbReference type="RefSeq" id="WP_008871806.1">
    <property type="nucleotide sequence ID" value="NZ_ACJN02000004.1"/>
</dbReference>
<dbReference type="Gene3D" id="3.40.50.150">
    <property type="entry name" value="Vaccinia Virus protein VP39"/>
    <property type="match status" value="1"/>
</dbReference>
<dbReference type="InterPro" id="IPR041698">
    <property type="entry name" value="Methyltransf_25"/>
</dbReference>